<evidence type="ECO:0000256" key="3">
    <source>
        <dbReference type="ARBA" id="ARBA00012856"/>
    </source>
</evidence>
<keyword evidence="5 8" id="KW-0521">NADP</keyword>
<dbReference type="Pfam" id="PF00186">
    <property type="entry name" value="DHFR_1"/>
    <property type="match status" value="1"/>
</dbReference>
<dbReference type="PROSITE" id="PS51330">
    <property type="entry name" value="DHFR_2"/>
    <property type="match status" value="1"/>
</dbReference>
<dbReference type="GO" id="GO:0046655">
    <property type="term" value="P:folic acid metabolic process"/>
    <property type="evidence" value="ECO:0007669"/>
    <property type="project" value="TreeGrafter"/>
</dbReference>
<evidence type="ECO:0000256" key="4">
    <source>
        <dbReference type="ARBA" id="ARBA00022563"/>
    </source>
</evidence>
<evidence type="ECO:0000256" key="7">
    <source>
        <dbReference type="ARBA" id="ARBA00025067"/>
    </source>
</evidence>
<evidence type="ECO:0000259" key="9">
    <source>
        <dbReference type="PROSITE" id="PS51330"/>
    </source>
</evidence>
<dbReference type="KEGG" id="rti:DC20_13820"/>
<dbReference type="RefSeq" id="WP_062544375.1">
    <property type="nucleotide sequence ID" value="NZ_CP012643.1"/>
</dbReference>
<dbReference type="InterPro" id="IPR001796">
    <property type="entry name" value="DHFR_dom"/>
</dbReference>
<keyword evidence="4 8" id="KW-0554">One-carbon metabolism</keyword>
<comment type="similarity">
    <text evidence="2 8">Belongs to the dihydrofolate reductase family.</text>
</comment>
<gene>
    <name evidence="10" type="ORF">DC20_13820</name>
</gene>
<dbReference type="PRINTS" id="PR00070">
    <property type="entry name" value="DHFR"/>
</dbReference>
<dbReference type="EMBL" id="CP012643">
    <property type="protein sequence ID" value="ALI99852.1"/>
    <property type="molecule type" value="Genomic_DNA"/>
</dbReference>
<keyword evidence="11" id="KW-1185">Reference proteome</keyword>
<dbReference type="UniPathway" id="UPA00077">
    <property type="reaction ID" value="UER00158"/>
</dbReference>
<dbReference type="EC" id="1.5.1.3" evidence="3 8"/>
<dbReference type="FunFam" id="3.40.430.10:FF:000001">
    <property type="entry name" value="Dihydrofolate reductase"/>
    <property type="match status" value="1"/>
</dbReference>
<dbReference type="PATRIC" id="fig|512763.3.peg.3036"/>
<dbReference type="PANTHER" id="PTHR48069">
    <property type="entry name" value="DIHYDROFOLATE REDUCTASE"/>
    <property type="match status" value="1"/>
</dbReference>
<organism evidence="10 11">
    <name type="scientific">Rufibacter tibetensis</name>
    <dbReference type="NCBI Taxonomy" id="512763"/>
    <lineage>
        <taxon>Bacteria</taxon>
        <taxon>Pseudomonadati</taxon>
        <taxon>Bacteroidota</taxon>
        <taxon>Cytophagia</taxon>
        <taxon>Cytophagales</taxon>
        <taxon>Hymenobacteraceae</taxon>
        <taxon>Rufibacter</taxon>
    </lineage>
</organism>
<dbReference type="InterPro" id="IPR012259">
    <property type="entry name" value="DHFR"/>
</dbReference>
<dbReference type="Gene3D" id="3.40.430.10">
    <property type="entry name" value="Dihydrofolate Reductase, subunit A"/>
    <property type="match status" value="1"/>
</dbReference>
<proteinExistence type="inferred from homology"/>
<comment type="function">
    <text evidence="7 8">Key enzyme in folate metabolism. Catalyzes an essential reaction for de novo glycine and purine synthesis, and for DNA precursor synthesis.</text>
</comment>
<feature type="domain" description="DHFR" evidence="9">
    <location>
        <begin position="1"/>
        <end position="161"/>
    </location>
</feature>
<dbReference type="AlphaFoldDB" id="A0A0P0C420"/>
<dbReference type="GO" id="GO:0046452">
    <property type="term" value="P:dihydrofolate metabolic process"/>
    <property type="evidence" value="ECO:0007669"/>
    <property type="project" value="TreeGrafter"/>
</dbReference>
<dbReference type="SUPFAM" id="SSF53597">
    <property type="entry name" value="Dihydrofolate reductase-like"/>
    <property type="match status" value="1"/>
</dbReference>
<evidence type="ECO:0000313" key="11">
    <source>
        <dbReference type="Proteomes" id="UP000061382"/>
    </source>
</evidence>
<dbReference type="GO" id="GO:0006730">
    <property type="term" value="P:one-carbon metabolic process"/>
    <property type="evidence" value="ECO:0007669"/>
    <property type="project" value="UniProtKB-KW"/>
</dbReference>
<dbReference type="GO" id="GO:0046654">
    <property type="term" value="P:tetrahydrofolate biosynthetic process"/>
    <property type="evidence" value="ECO:0007669"/>
    <property type="project" value="UniProtKB-UniPathway"/>
</dbReference>
<accession>A0A0P0C420</accession>
<reference evidence="10 11" key="1">
    <citation type="submission" date="2015-08" db="EMBL/GenBank/DDBJ databases">
        <title>Complete genome sequence of Rufibacter tibetensis strain 1351t, a radiation-resistant bacterium from tibet plateau.</title>
        <authorList>
            <person name="Dai J."/>
        </authorList>
    </citation>
    <scope>NUCLEOTIDE SEQUENCE [LARGE SCALE GENOMIC DNA]</scope>
    <source>
        <strain evidence="10 11">1351</strain>
    </source>
</reference>
<dbReference type="GO" id="GO:0004146">
    <property type="term" value="F:dihydrofolate reductase activity"/>
    <property type="evidence" value="ECO:0007669"/>
    <property type="project" value="UniProtKB-EC"/>
</dbReference>
<dbReference type="PIRSF" id="PIRSF000194">
    <property type="entry name" value="DHFR"/>
    <property type="match status" value="1"/>
</dbReference>
<keyword evidence="6 8" id="KW-0560">Oxidoreductase</keyword>
<evidence type="ECO:0000256" key="1">
    <source>
        <dbReference type="ARBA" id="ARBA00004903"/>
    </source>
</evidence>
<name>A0A0P0C420_9BACT</name>
<dbReference type="GO" id="GO:0005829">
    <property type="term" value="C:cytosol"/>
    <property type="evidence" value="ECO:0007669"/>
    <property type="project" value="TreeGrafter"/>
</dbReference>
<dbReference type="CDD" id="cd00209">
    <property type="entry name" value="DHFR"/>
    <property type="match status" value="1"/>
</dbReference>
<evidence type="ECO:0000256" key="8">
    <source>
        <dbReference type="PIRNR" id="PIRNR000194"/>
    </source>
</evidence>
<evidence type="ECO:0000313" key="10">
    <source>
        <dbReference type="EMBL" id="ALI99852.1"/>
    </source>
</evidence>
<dbReference type="Proteomes" id="UP000061382">
    <property type="component" value="Chromosome"/>
</dbReference>
<dbReference type="STRING" id="512763.DC20_13820"/>
<protein>
    <recommendedName>
        <fullName evidence="3 8">Dihydrofolate reductase</fullName>
        <ecNumber evidence="3 8">1.5.1.3</ecNumber>
    </recommendedName>
</protein>
<evidence type="ECO:0000256" key="6">
    <source>
        <dbReference type="ARBA" id="ARBA00023002"/>
    </source>
</evidence>
<sequence length="168" mass="18849">MIGIVVAIAENRVIGKDNQLIWHLPKDLQHFKKLTMGHPMVMGRKTFEAIGKPLPGRTSIIVTRQAEYKAPEGCVVVSSLEKALEQGLALDEQVLVVGGGEIYEQALPLAEVVYLTLVHESFEGDVLFPELEAEAWEITEQEEHPADEKHAYPYSFFTFRRKAGFSQN</sequence>
<dbReference type="PANTHER" id="PTHR48069:SF3">
    <property type="entry name" value="DIHYDROFOLATE REDUCTASE"/>
    <property type="match status" value="1"/>
</dbReference>
<comment type="catalytic activity">
    <reaction evidence="8">
        <text>(6S)-5,6,7,8-tetrahydrofolate + NADP(+) = 7,8-dihydrofolate + NADPH + H(+)</text>
        <dbReference type="Rhea" id="RHEA:15009"/>
        <dbReference type="ChEBI" id="CHEBI:15378"/>
        <dbReference type="ChEBI" id="CHEBI:57451"/>
        <dbReference type="ChEBI" id="CHEBI:57453"/>
        <dbReference type="ChEBI" id="CHEBI:57783"/>
        <dbReference type="ChEBI" id="CHEBI:58349"/>
        <dbReference type="EC" id="1.5.1.3"/>
    </reaction>
</comment>
<evidence type="ECO:0000256" key="5">
    <source>
        <dbReference type="ARBA" id="ARBA00022857"/>
    </source>
</evidence>
<dbReference type="GO" id="GO:0070401">
    <property type="term" value="F:NADP+ binding"/>
    <property type="evidence" value="ECO:0007669"/>
    <property type="project" value="UniProtKB-ARBA"/>
</dbReference>
<dbReference type="OrthoDB" id="9804315at2"/>
<dbReference type="InterPro" id="IPR024072">
    <property type="entry name" value="DHFR-like_dom_sf"/>
</dbReference>
<comment type="pathway">
    <text evidence="1 8">Cofactor biosynthesis; tetrahydrofolate biosynthesis; 5,6,7,8-tetrahydrofolate from 7,8-dihydrofolate: step 1/1.</text>
</comment>
<evidence type="ECO:0000256" key="2">
    <source>
        <dbReference type="ARBA" id="ARBA00009539"/>
    </source>
</evidence>